<evidence type="ECO:0000256" key="3">
    <source>
        <dbReference type="ARBA" id="ARBA00022692"/>
    </source>
</evidence>
<feature type="transmembrane region" description="Helical" evidence="6">
    <location>
        <begin position="67"/>
        <end position="87"/>
    </location>
</feature>
<keyword evidence="2" id="KW-1003">Cell membrane</keyword>
<name>K6ZLS7_9ALTE</name>
<dbReference type="InterPro" id="IPR004477">
    <property type="entry name" value="ComEC_N"/>
</dbReference>
<dbReference type="PANTHER" id="PTHR30619">
    <property type="entry name" value="DNA INTERNALIZATION/COMPETENCE PROTEIN COMEC/REC2"/>
    <property type="match status" value="1"/>
</dbReference>
<dbReference type="CDD" id="cd07731">
    <property type="entry name" value="ComA-like_MBL-fold"/>
    <property type="match status" value="1"/>
</dbReference>
<feature type="transmembrane region" description="Helical" evidence="6">
    <location>
        <begin position="507"/>
        <end position="525"/>
    </location>
</feature>
<feature type="transmembrane region" description="Helical" evidence="6">
    <location>
        <begin position="248"/>
        <end position="277"/>
    </location>
</feature>
<dbReference type="AlphaFoldDB" id="K6ZLS7"/>
<dbReference type="NCBIfam" id="TIGR00360">
    <property type="entry name" value="ComEC_N-term"/>
    <property type="match status" value="1"/>
</dbReference>
<dbReference type="Pfam" id="PF03772">
    <property type="entry name" value="Competence"/>
    <property type="match status" value="1"/>
</dbReference>
<comment type="subcellular location">
    <subcellularLocation>
        <location evidence="1">Cell membrane</location>
        <topology evidence="1">Multi-pass membrane protein</topology>
    </subcellularLocation>
</comment>
<evidence type="ECO:0000313" key="11">
    <source>
        <dbReference type="Proteomes" id="UP000006263"/>
    </source>
</evidence>
<dbReference type="Pfam" id="PF00753">
    <property type="entry name" value="Lactamase_B"/>
    <property type="match status" value="1"/>
</dbReference>
<feature type="transmembrane region" description="Helical" evidence="6">
    <location>
        <begin position="289"/>
        <end position="309"/>
    </location>
</feature>
<evidence type="ECO:0000256" key="4">
    <source>
        <dbReference type="ARBA" id="ARBA00022989"/>
    </source>
</evidence>
<dbReference type="NCBIfam" id="TIGR00361">
    <property type="entry name" value="ComEC_Rec2"/>
    <property type="match status" value="1"/>
</dbReference>
<reference evidence="10 11" key="1">
    <citation type="journal article" date="2017" name="Antonie Van Leeuwenhoek">
        <title>Rhizobium rhizosphaerae sp. nov., a novel species isolated from rice rhizosphere.</title>
        <authorList>
            <person name="Zhao J.J."/>
            <person name="Zhang J."/>
            <person name="Zhang R.J."/>
            <person name="Zhang C.W."/>
            <person name="Yin H.Q."/>
            <person name="Zhang X.X."/>
        </authorList>
    </citation>
    <scope>NUCLEOTIDE SEQUENCE [LARGE SCALE GENOMIC DNA]</scope>
    <source>
        <strain evidence="10 11">KMM 241</strain>
    </source>
</reference>
<proteinExistence type="predicted"/>
<keyword evidence="3 6" id="KW-0812">Transmembrane</keyword>
<feature type="transmembrane region" description="Helical" evidence="6">
    <location>
        <begin position="479"/>
        <end position="501"/>
    </location>
</feature>
<dbReference type="InterPro" id="IPR035681">
    <property type="entry name" value="ComA-like_MBL"/>
</dbReference>
<evidence type="ECO:0000259" key="8">
    <source>
        <dbReference type="Pfam" id="PF03772"/>
    </source>
</evidence>
<evidence type="ECO:0000256" key="2">
    <source>
        <dbReference type="ARBA" id="ARBA00022475"/>
    </source>
</evidence>
<feature type="transmembrane region" description="Helical" evidence="6">
    <location>
        <begin position="22"/>
        <end position="55"/>
    </location>
</feature>
<dbReference type="GO" id="GO:0005886">
    <property type="term" value="C:plasma membrane"/>
    <property type="evidence" value="ECO:0007669"/>
    <property type="project" value="UniProtKB-SubCell"/>
</dbReference>
<dbReference type="EMBL" id="BAEP01000041">
    <property type="protein sequence ID" value="GAC24300.1"/>
    <property type="molecule type" value="Genomic_DNA"/>
</dbReference>
<dbReference type="SUPFAM" id="SSF56281">
    <property type="entry name" value="Metallo-hydrolase/oxidoreductase"/>
    <property type="match status" value="1"/>
</dbReference>
<keyword evidence="5 6" id="KW-0472">Membrane</keyword>
<dbReference type="InterPro" id="IPR052159">
    <property type="entry name" value="Competence_DNA_uptake"/>
</dbReference>
<accession>K6ZLS7</accession>
<evidence type="ECO:0000256" key="6">
    <source>
        <dbReference type="SAM" id="Phobius"/>
    </source>
</evidence>
<dbReference type="eggNOG" id="COG2333">
    <property type="taxonomic scope" value="Bacteria"/>
</dbReference>
<feature type="domain" description="ComEC/Rec2-related protein" evidence="8">
    <location>
        <begin position="227"/>
        <end position="503"/>
    </location>
</feature>
<sequence length="779" mass="86831">MIPYNVLRSDLQDVLSTMDGRLFSFIAASISALFWLSLPALAILPIILTLAILLWRLPGRNSTLLTIKSVSCCFVLGIFWMASVGHWQQTWQLPARDFTQGVWVKGQVKSLIDDENSARFNLKISSIEDRKLIKDVLIRLSWKQPTWPLKQGQLVQLWVKLKPPHGLANQGGFHYQQWLFSQSIVATGYVKANQNNSLVKSDYSVRQRLLDGIVALKLDTTPWIAALSLGHRGLLAPDDWSLVQRTGIAHLIAISGLHLALVGSLCYLLIASVLLFCYRVLIKGQNANFYFISVGITLIATLGYAYLAGFGLPALRAWLMLALTGLLVFSCTHWGFRRILLVGVSAFIVLFPLSLFGQSFWLSFGAVSIIGFVFWRWPVRHQGFSIKTWFASMCRLQLALSLLMLPLVAWQFSFVSVAAPVINLLAVPIVTLVIVPMCLLGVIMMLLSIPYWQDVFTLVDVGLQFLLDKLSLMGSWSGAAFSIQAIPGIVWICFTIAALIFLLPRGLISRLLALILCVPLLTYGLNPVKRDWQINVMDVGQGLSVVVLKDNKALVYDVGAAYPSGFNMADSVLLPFLRSNGLREISALVVSHFDNDHSGSLPALRKKMAVKSLFTTKDLCRQNWQLTWQGLSVKALWPDDPSLYSDNNSSCVLRVSNGDFSLLLTGDIDASVEAKLIARYGTALQSNVLIAPHHGSNTSSSMVFIDTVKPDFVVFSQGFMNRWGFPKTAVVERYQQTDAQLYRTSKHGQVQISINDSRAQVSTFRQNIYPYWYANRSID</sequence>
<feature type="transmembrane region" description="Helical" evidence="6">
    <location>
        <begin position="425"/>
        <end position="447"/>
    </location>
</feature>
<evidence type="ECO:0000259" key="9">
    <source>
        <dbReference type="Pfam" id="PF13567"/>
    </source>
</evidence>
<evidence type="ECO:0000259" key="7">
    <source>
        <dbReference type="Pfam" id="PF00753"/>
    </source>
</evidence>
<organism evidence="10 11">
    <name type="scientific">Paraglaciecola mesophila KMM 241</name>
    <dbReference type="NCBI Taxonomy" id="1128912"/>
    <lineage>
        <taxon>Bacteria</taxon>
        <taxon>Pseudomonadati</taxon>
        <taxon>Pseudomonadota</taxon>
        <taxon>Gammaproteobacteria</taxon>
        <taxon>Alteromonadales</taxon>
        <taxon>Alteromonadaceae</taxon>
        <taxon>Paraglaciecola</taxon>
    </lineage>
</organism>
<dbReference type="eggNOG" id="COG0658">
    <property type="taxonomic scope" value="Bacteria"/>
</dbReference>
<dbReference type="PANTHER" id="PTHR30619:SF1">
    <property type="entry name" value="RECOMBINATION PROTEIN 2"/>
    <property type="match status" value="1"/>
</dbReference>
<dbReference type="InterPro" id="IPR004797">
    <property type="entry name" value="Competence_ComEC/Rec2"/>
</dbReference>
<feature type="transmembrane region" description="Helical" evidence="6">
    <location>
        <begin position="315"/>
        <end position="332"/>
    </location>
</feature>
<feature type="domain" description="DUF4131" evidence="9">
    <location>
        <begin position="35"/>
        <end position="194"/>
    </location>
</feature>
<feature type="transmembrane region" description="Helical" evidence="6">
    <location>
        <begin position="361"/>
        <end position="377"/>
    </location>
</feature>
<dbReference type="InterPro" id="IPR001279">
    <property type="entry name" value="Metallo-B-lactamas"/>
</dbReference>
<gene>
    <name evidence="10" type="ORF">GMES_2004</name>
</gene>
<comment type="caution">
    <text evidence="10">The sequence shown here is derived from an EMBL/GenBank/DDBJ whole genome shotgun (WGS) entry which is preliminary data.</text>
</comment>
<feature type="domain" description="Metallo-beta-lactamase" evidence="7">
    <location>
        <begin position="538"/>
        <end position="700"/>
    </location>
</feature>
<dbReference type="InterPro" id="IPR025405">
    <property type="entry name" value="DUF4131"/>
</dbReference>
<dbReference type="Gene3D" id="3.60.15.10">
    <property type="entry name" value="Ribonuclease Z/Hydroxyacylglutathione hydrolase-like"/>
    <property type="match status" value="2"/>
</dbReference>
<feature type="transmembrane region" description="Helical" evidence="6">
    <location>
        <begin position="398"/>
        <end position="419"/>
    </location>
</feature>
<dbReference type="InterPro" id="IPR036866">
    <property type="entry name" value="RibonucZ/Hydroxyglut_hydro"/>
</dbReference>
<evidence type="ECO:0000256" key="5">
    <source>
        <dbReference type="ARBA" id="ARBA00023136"/>
    </source>
</evidence>
<dbReference type="Pfam" id="PF13567">
    <property type="entry name" value="DUF4131"/>
    <property type="match status" value="1"/>
</dbReference>
<evidence type="ECO:0000313" key="10">
    <source>
        <dbReference type="EMBL" id="GAC24300.1"/>
    </source>
</evidence>
<evidence type="ECO:0000256" key="1">
    <source>
        <dbReference type="ARBA" id="ARBA00004651"/>
    </source>
</evidence>
<keyword evidence="4 6" id="KW-1133">Transmembrane helix</keyword>
<dbReference type="GO" id="GO:0030420">
    <property type="term" value="P:establishment of competence for transformation"/>
    <property type="evidence" value="ECO:0007669"/>
    <property type="project" value="InterPro"/>
</dbReference>
<protein>
    <submittedName>
        <fullName evidence="10">Competence protein ComEC</fullName>
    </submittedName>
</protein>
<feature type="transmembrane region" description="Helical" evidence="6">
    <location>
        <begin position="339"/>
        <end position="355"/>
    </location>
</feature>
<dbReference type="Proteomes" id="UP000006263">
    <property type="component" value="Unassembled WGS sequence"/>
</dbReference>